<dbReference type="Pfam" id="PF18962">
    <property type="entry name" value="Por_Secre_tail"/>
    <property type="match status" value="1"/>
</dbReference>
<gene>
    <name evidence="2" type="ORF">CYPRO_2731</name>
</gene>
<evidence type="ECO:0000259" key="1">
    <source>
        <dbReference type="Pfam" id="PF18962"/>
    </source>
</evidence>
<dbReference type="Gene3D" id="2.60.40.4070">
    <property type="match status" value="1"/>
</dbReference>
<proteinExistence type="predicted"/>
<dbReference type="InterPro" id="IPR026444">
    <property type="entry name" value="Secre_tail"/>
</dbReference>
<reference evidence="2 3" key="1">
    <citation type="submission" date="2018-03" db="EMBL/GenBank/DDBJ databases">
        <title>Phenotypic and genomic properties of Cyclonatronum proteinivorum gen. nov., sp. nov., a haloalkaliphilic bacteroidete from soda lakes possessing Na+-translocating rhodopsin.</title>
        <authorList>
            <person name="Toshchakov S.V."/>
            <person name="Korzhenkov A."/>
            <person name="Samarov N.I."/>
            <person name="Kublanov I.V."/>
            <person name="Muntyan M.S."/>
            <person name="Sorokin D.Y."/>
        </authorList>
    </citation>
    <scope>NUCLEOTIDE SEQUENCE [LARGE SCALE GENOMIC DNA]</scope>
    <source>
        <strain evidence="2 3">Omega</strain>
    </source>
</reference>
<keyword evidence="3" id="KW-1185">Reference proteome</keyword>
<name>A0A345UNB8_9BACT</name>
<dbReference type="EMBL" id="CP027806">
    <property type="protein sequence ID" value="AXJ01970.1"/>
    <property type="molecule type" value="Genomic_DNA"/>
</dbReference>
<organism evidence="2 3">
    <name type="scientific">Cyclonatronum proteinivorum</name>
    <dbReference type="NCBI Taxonomy" id="1457365"/>
    <lineage>
        <taxon>Bacteria</taxon>
        <taxon>Pseudomonadati</taxon>
        <taxon>Balneolota</taxon>
        <taxon>Balneolia</taxon>
        <taxon>Balneolales</taxon>
        <taxon>Cyclonatronaceae</taxon>
        <taxon>Cyclonatronum</taxon>
    </lineage>
</organism>
<protein>
    <submittedName>
        <fullName evidence="2">Por secretion system C-terminal sorting domain-containing protein</fullName>
    </submittedName>
</protein>
<dbReference type="AlphaFoldDB" id="A0A345UNB8"/>
<sequence length="613" mass="69361">MLPLALHANNIQVTNVTLTGQNTEQDYWLEVGYPVFPYFGYVNSILHSDKIYVLNEDSSVQYHSAVTFVPDSTPVKPVITSNYSFLIEEEYSSQTFETNNTSTEPDLSEYRTQSVKLKVNDKLSNEQFDTTATWPVNLLDQPFSGNIRKSVLNQNNLRASYNNFGFAGRSSDANFDEFFYEFPKDTNRRYIYFTGLFIGTTVTGMESGEEIPIVIAPNYRTNPQTGQRWTWYPTDGYFSETSDEMPTKSKPDTWPFIWQELEINEWPSLVSGFGGDIEELYAKFNDRLYDRYLINGEHIPISNDPNRGGLGLDVEMWIVASNEPNLQNTHIIIYDIHNKSDHDYDNMSLSIWAQMWLGIPSNNFAYFTEDSNTVFFKNVSPTQTPPEFNGTSIGVAAIRPLMSPLLLPEDVDPYIIPQVTGFTSLPAGSLAFNDNQLWNTILQPAFTELPSPSQDTVPFINFGLFSIPSGEMRRLAYAISVAQTDTPTNDADISAVSNQLDQAQAFWFENNGFWTDITDHNSIQIPNSVNLFQNYPNPFNPTTLIAYALPETAEVRVEVFNLMGQRVAVLVNGTQNAGHHSIRFDASSLSSGLYLYRLQAGSFVQTRKMMLVK</sequence>
<dbReference type="KEGG" id="cprv:CYPRO_2731"/>
<dbReference type="OrthoDB" id="9807496at2"/>
<dbReference type="RefSeq" id="WP_124245625.1">
    <property type="nucleotide sequence ID" value="NZ_CP027806.1"/>
</dbReference>
<feature type="domain" description="Secretion system C-terminal sorting" evidence="1">
    <location>
        <begin position="535"/>
        <end position="610"/>
    </location>
</feature>
<evidence type="ECO:0000313" key="2">
    <source>
        <dbReference type="EMBL" id="AXJ01970.1"/>
    </source>
</evidence>
<accession>A0A345UNB8</accession>
<evidence type="ECO:0000313" key="3">
    <source>
        <dbReference type="Proteomes" id="UP000254808"/>
    </source>
</evidence>
<dbReference type="NCBIfam" id="TIGR04183">
    <property type="entry name" value="Por_Secre_tail"/>
    <property type="match status" value="1"/>
</dbReference>
<dbReference type="Proteomes" id="UP000254808">
    <property type="component" value="Chromosome"/>
</dbReference>